<keyword evidence="3" id="KW-1185">Reference proteome</keyword>
<evidence type="ECO:0000256" key="1">
    <source>
        <dbReference type="SAM" id="MobiDB-lite"/>
    </source>
</evidence>
<dbReference type="AlphaFoldDB" id="A0A8K0X2P1"/>
<dbReference type="Gene3D" id="3.40.50.300">
    <property type="entry name" value="P-loop containing nucleotide triphosphate hydrolases"/>
    <property type="match status" value="1"/>
</dbReference>
<evidence type="ECO:0000313" key="3">
    <source>
        <dbReference type="Proteomes" id="UP000813385"/>
    </source>
</evidence>
<dbReference type="InterPro" id="IPR027417">
    <property type="entry name" value="P-loop_NTPase"/>
</dbReference>
<name>A0A8K0X2P1_9PEZI</name>
<proteinExistence type="predicted"/>
<dbReference type="Proteomes" id="UP000813385">
    <property type="component" value="Unassembled WGS sequence"/>
</dbReference>
<sequence length="198" mass="22793">MGTVGAVNEDAEGHRRKKRPDQYSHCQASLSTRKNKRPHEQRVANVLQPFVLPEKLLWWKEKYFATDWWDRPVLLLRGPSRTGKTKWAESLGDNPMVIVGRFSFDAVIPNASHIVLSDIRWDKFKYWREFLGSQEDFAVTDKLQGEKRVRLGVPVVITCNKDNDPRLVDYIRAYLEDTGAVVVTLEGPLFEDPGNGRK</sequence>
<organism evidence="2 3">
    <name type="scientific">Plectosphaerella cucumerina</name>
    <dbReference type="NCBI Taxonomy" id="40658"/>
    <lineage>
        <taxon>Eukaryota</taxon>
        <taxon>Fungi</taxon>
        <taxon>Dikarya</taxon>
        <taxon>Ascomycota</taxon>
        <taxon>Pezizomycotina</taxon>
        <taxon>Sordariomycetes</taxon>
        <taxon>Hypocreomycetidae</taxon>
        <taxon>Glomerellales</taxon>
        <taxon>Plectosphaerellaceae</taxon>
        <taxon>Plectosphaerella</taxon>
    </lineage>
</organism>
<reference evidence="2" key="1">
    <citation type="journal article" date="2021" name="Nat. Commun.">
        <title>Genetic determinants of endophytism in the Arabidopsis root mycobiome.</title>
        <authorList>
            <person name="Mesny F."/>
            <person name="Miyauchi S."/>
            <person name="Thiergart T."/>
            <person name="Pickel B."/>
            <person name="Atanasova L."/>
            <person name="Karlsson M."/>
            <person name="Huettel B."/>
            <person name="Barry K.W."/>
            <person name="Haridas S."/>
            <person name="Chen C."/>
            <person name="Bauer D."/>
            <person name="Andreopoulos W."/>
            <person name="Pangilinan J."/>
            <person name="LaButti K."/>
            <person name="Riley R."/>
            <person name="Lipzen A."/>
            <person name="Clum A."/>
            <person name="Drula E."/>
            <person name="Henrissat B."/>
            <person name="Kohler A."/>
            <person name="Grigoriev I.V."/>
            <person name="Martin F.M."/>
            <person name="Hacquard S."/>
        </authorList>
    </citation>
    <scope>NUCLEOTIDE SEQUENCE</scope>
    <source>
        <strain evidence="2">MPI-CAGE-AT-0016</strain>
    </source>
</reference>
<evidence type="ECO:0000313" key="2">
    <source>
        <dbReference type="EMBL" id="KAH7359481.1"/>
    </source>
</evidence>
<protein>
    <recommendedName>
        <fullName evidence="4">Replication associated protein</fullName>
    </recommendedName>
</protein>
<evidence type="ECO:0008006" key="4">
    <source>
        <dbReference type="Google" id="ProtNLM"/>
    </source>
</evidence>
<comment type="caution">
    <text evidence="2">The sequence shown here is derived from an EMBL/GenBank/DDBJ whole genome shotgun (WGS) entry which is preliminary data.</text>
</comment>
<gene>
    <name evidence="2" type="ORF">B0T11DRAFT_228457</name>
</gene>
<accession>A0A8K0X2P1</accession>
<feature type="region of interest" description="Disordered" evidence="1">
    <location>
        <begin position="1"/>
        <end position="39"/>
    </location>
</feature>
<dbReference type="EMBL" id="JAGPXD010000004">
    <property type="protein sequence ID" value="KAH7359481.1"/>
    <property type="molecule type" value="Genomic_DNA"/>
</dbReference>
<dbReference type="OrthoDB" id="5147171at2759"/>